<name>A0A9W7ZXJ2_9FUNG</name>
<evidence type="ECO:0000256" key="1">
    <source>
        <dbReference type="SAM" id="MobiDB-lite"/>
    </source>
</evidence>
<dbReference type="AlphaFoldDB" id="A0A9W7ZXJ2"/>
<evidence type="ECO:0000313" key="2">
    <source>
        <dbReference type="EMBL" id="KAJ1913734.1"/>
    </source>
</evidence>
<feature type="compositionally biased region" description="Low complexity" evidence="1">
    <location>
        <begin position="8"/>
        <end position="22"/>
    </location>
</feature>
<dbReference type="Proteomes" id="UP001150538">
    <property type="component" value="Unassembled WGS sequence"/>
</dbReference>
<dbReference type="EMBL" id="JANBPU010000242">
    <property type="protein sequence ID" value="KAJ1913734.1"/>
    <property type="molecule type" value="Genomic_DNA"/>
</dbReference>
<accession>A0A9W7ZXJ2</accession>
<evidence type="ECO:0000313" key="3">
    <source>
        <dbReference type="Proteomes" id="UP001150538"/>
    </source>
</evidence>
<comment type="caution">
    <text evidence="2">The sequence shown here is derived from an EMBL/GenBank/DDBJ whole genome shotgun (WGS) entry which is preliminary data.</text>
</comment>
<protein>
    <submittedName>
        <fullName evidence="2">Uncharacterized protein</fullName>
    </submittedName>
</protein>
<keyword evidence="3" id="KW-1185">Reference proteome</keyword>
<proteinExistence type="predicted"/>
<organism evidence="2 3">
    <name type="scientific">Mycoemilia scoparia</name>
    <dbReference type="NCBI Taxonomy" id="417184"/>
    <lineage>
        <taxon>Eukaryota</taxon>
        <taxon>Fungi</taxon>
        <taxon>Fungi incertae sedis</taxon>
        <taxon>Zoopagomycota</taxon>
        <taxon>Kickxellomycotina</taxon>
        <taxon>Kickxellomycetes</taxon>
        <taxon>Kickxellales</taxon>
        <taxon>Kickxellaceae</taxon>
        <taxon>Mycoemilia</taxon>
    </lineage>
</organism>
<reference evidence="2" key="1">
    <citation type="submission" date="2022-07" db="EMBL/GenBank/DDBJ databases">
        <title>Phylogenomic reconstructions and comparative analyses of Kickxellomycotina fungi.</title>
        <authorList>
            <person name="Reynolds N.K."/>
            <person name="Stajich J.E."/>
            <person name="Barry K."/>
            <person name="Grigoriev I.V."/>
            <person name="Crous P."/>
            <person name="Smith M.E."/>
        </authorList>
    </citation>
    <scope>NUCLEOTIDE SEQUENCE</scope>
    <source>
        <strain evidence="2">NBRC 100468</strain>
    </source>
</reference>
<sequence>MNISNQPQSYQNHSDQHQQQLDQSPTEIVGFLIDGEIRTPVQRCDFAGLGQLKGIFHPIETPFPNLYANTDVDSDNDSTAGNFGGSNADVEDNCITPDDGGKVVKYQPTPSEFFLSIVCDDNERKAFLDLGFPFSVTSTPQKFAGSIQNGGTSGKAKYIRDFGIDIPEPQFPSSFEDDSKMEQIISGLGYFSICKKDKSRVDKK</sequence>
<gene>
    <name evidence="2" type="ORF">H4219_005080</name>
</gene>
<feature type="region of interest" description="Disordered" evidence="1">
    <location>
        <begin position="1"/>
        <end position="22"/>
    </location>
</feature>